<dbReference type="VEuPathDB" id="CryptoDB:Cvel_8644"/>
<accession>A0A0G4HUE5</accession>
<dbReference type="PROSITE" id="PS00134">
    <property type="entry name" value="TRYPSIN_HIS"/>
    <property type="match status" value="1"/>
</dbReference>
<sequence>MGSFFTCALLGLCLSFLLLPVSSQFRIPPAVEELLGPVAVNFTFNDTDPDHSNIIGGRPVTPPDKYQFLVALSNPEWAAQRRGQFCGGSLISSRWVLTAAHCCDVFPTIEVIVGAGDLRDPTQGTAVNVSSIILHPQYNARTMSNDVCLLYLSRYVTSFAPIPLDTGLYARARTPLTVAGWGDTNASFAGVVNPPVPMEVAVAVVDTAECNSSPAGYRGAVTSPEMMCAGFITGGRDACQGDSGGPLWVTTFDGSPKVVGVVSWGYGCAQPGLVGVYARVATFVPWIQSVTGISVPAEEGGGETPTVDEEGGERPLALSPFAVSGQSDDDGSPEGDHPKELEVLVGNPMTLLP</sequence>
<dbReference type="SUPFAM" id="SSF50494">
    <property type="entry name" value="Trypsin-like serine proteases"/>
    <property type="match status" value="1"/>
</dbReference>
<feature type="signal peptide" evidence="7">
    <location>
        <begin position="1"/>
        <end position="23"/>
    </location>
</feature>
<dbReference type="InterPro" id="IPR001314">
    <property type="entry name" value="Peptidase_S1A"/>
</dbReference>
<dbReference type="InterPro" id="IPR001254">
    <property type="entry name" value="Trypsin_dom"/>
</dbReference>
<keyword evidence="3" id="KW-0645">Protease</keyword>
<dbReference type="InterPro" id="IPR050127">
    <property type="entry name" value="Serine_Proteases_S1"/>
</dbReference>
<feature type="domain" description="Peptidase S1" evidence="8">
    <location>
        <begin position="54"/>
        <end position="292"/>
    </location>
</feature>
<gene>
    <name evidence="9" type="ORF">Cvel_8644</name>
</gene>
<dbReference type="PROSITE" id="PS50240">
    <property type="entry name" value="TRYPSIN_DOM"/>
    <property type="match status" value="1"/>
</dbReference>
<comment type="subcellular location">
    <subcellularLocation>
        <location evidence="1">Secreted</location>
    </subcellularLocation>
</comment>
<dbReference type="FunFam" id="2.40.10.10:FF:000002">
    <property type="entry name" value="Transmembrane protease serine"/>
    <property type="match status" value="1"/>
</dbReference>
<dbReference type="PANTHER" id="PTHR24264:SF65">
    <property type="entry name" value="SRCR DOMAIN-CONTAINING PROTEIN"/>
    <property type="match status" value="1"/>
</dbReference>
<evidence type="ECO:0000256" key="2">
    <source>
        <dbReference type="ARBA" id="ARBA00022525"/>
    </source>
</evidence>
<feature type="region of interest" description="Disordered" evidence="6">
    <location>
        <begin position="295"/>
        <end position="353"/>
    </location>
</feature>
<dbReference type="Gene3D" id="2.40.10.10">
    <property type="entry name" value="Trypsin-like serine proteases"/>
    <property type="match status" value="1"/>
</dbReference>
<dbReference type="GO" id="GO:0005615">
    <property type="term" value="C:extracellular space"/>
    <property type="evidence" value="ECO:0007669"/>
    <property type="project" value="TreeGrafter"/>
</dbReference>
<keyword evidence="5" id="KW-1015">Disulfide bond</keyword>
<dbReference type="InterPro" id="IPR043504">
    <property type="entry name" value="Peptidase_S1_PA_chymotrypsin"/>
</dbReference>
<dbReference type="PRINTS" id="PR00722">
    <property type="entry name" value="CHYMOTRYPSIN"/>
</dbReference>
<evidence type="ECO:0000256" key="1">
    <source>
        <dbReference type="ARBA" id="ARBA00004613"/>
    </source>
</evidence>
<evidence type="ECO:0000256" key="7">
    <source>
        <dbReference type="SAM" id="SignalP"/>
    </source>
</evidence>
<dbReference type="Pfam" id="PF00089">
    <property type="entry name" value="Trypsin"/>
    <property type="match status" value="1"/>
</dbReference>
<keyword evidence="4" id="KW-0378">Hydrolase</keyword>
<keyword evidence="2" id="KW-0964">Secreted</keyword>
<dbReference type="InterPro" id="IPR018114">
    <property type="entry name" value="TRYPSIN_HIS"/>
</dbReference>
<dbReference type="AlphaFoldDB" id="A0A0G4HUE5"/>
<evidence type="ECO:0000259" key="8">
    <source>
        <dbReference type="PROSITE" id="PS50240"/>
    </source>
</evidence>
<evidence type="ECO:0000256" key="5">
    <source>
        <dbReference type="ARBA" id="ARBA00023157"/>
    </source>
</evidence>
<dbReference type="CDD" id="cd00190">
    <property type="entry name" value="Tryp_SPc"/>
    <property type="match status" value="1"/>
</dbReference>
<name>A0A0G4HUE5_9ALVE</name>
<dbReference type="PANTHER" id="PTHR24264">
    <property type="entry name" value="TRYPSIN-RELATED"/>
    <property type="match status" value="1"/>
</dbReference>
<dbReference type="GO" id="GO:0006508">
    <property type="term" value="P:proteolysis"/>
    <property type="evidence" value="ECO:0007669"/>
    <property type="project" value="UniProtKB-KW"/>
</dbReference>
<dbReference type="GO" id="GO:0004252">
    <property type="term" value="F:serine-type endopeptidase activity"/>
    <property type="evidence" value="ECO:0007669"/>
    <property type="project" value="InterPro"/>
</dbReference>
<dbReference type="SMART" id="SM00020">
    <property type="entry name" value="Tryp_SPc"/>
    <property type="match status" value="1"/>
</dbReference>
<feature type="chain" id="PRO_5005192228" description="Peptidase S1 domain-containing protein" evidence="7">
    <location>
        <begin position="24"/>
        <end position="353"/>
    </location>
</feature>
<organism evidence="9">
    <name type="scientific">Chromera velia CCMP2878</name>
    <dbReference type="NCBI Taxonomy" id="1169474"/>
    <lineage>
        <taxon>Eukaryota</taxon>
        <taxon>Sar</taxon>
        <taxon>Alveolata</taxon>
        <taxon>Colpodellida</taxon>
        <taxon>Chromeraceae</taxon>
        <taxon>Chromera</taxon>
    </lineage>
</organism>
<evidence type="ECO:0000256" key="6">
    <source>
        <dbReference type="SAM" id="MobiDB-lite"/>
    </source>
</evidence>
<reference evidence="9" key="1">
    <citation type="submission" date="2014-11" db="EMBL/GenBank/DDBJ databases">
        <authorList>
            <person name="Otto D Thomas"/>
            <person name="Naeem Raeece"/>
        </authorList>
    </citation>
    <scope>NUCLEOTIDE SEQUENCE</scope>
</reference>
<dbReference type="InterPro" id="IPR009003">
    <property type="entry name" value="Peptidase_S1_PA"/>
</dbReference>
<dbReference type="FunFam" id="2.40.10.10:FF:000068">
    <property type="entry name" value="transmembrane protease serine 2"/>
    <property type="match status" value="1"/>
</dbReference>
<keyword evidence="7" id="KW-0732">Signal</keyword>
<proteinExistence type="predicted"/>
<protein>
    <recommendedName>
        <fullName evidence="8">Peptidase S1 domain-containing protein</fullName>
    </recommendedName>
</protein>
<evidence type="ECO:0000256" key="4">
    <source>
        <dbReference type="ARBA" id="ARBA00022801"/>
    </source>
</evidence>
<dbReference type="EMBL" id="CDMZ01003919">
    <property type="protein sequence ID" value="CEM48058.1"/>
    <property type="molecule type" value="Genomic_DNA"/>
</dbReference>
<evidence type="ECO:0000256" key="3">
    <source>
        <dbReference type="ARBA" id="ARBA00022670"/>
    </source>
</evidence>
<evidence type="ECO:0000313" key="9">
    <source>
        <dbReference type="EMBL" id="CEM48058.1"/>
    </source>
</evidence>